<evidence type="ECO:0000313" key="2">
    <source>
        <dbReference type="Proteomes" id="UP001596267"/>
    </source>
</evidence>
<dbReference type="Proteomes" id="UP001596267">
    <property type="component" value="Unassembled WGS sequence"/>
</dbReference>
<dbReference type="EMBL" id="JBHSTQ010000008">
    <property type="protein sequence ID" value="MFC6386870.1"/>
    <property type="molecule type" value="Genomic_DNA"/>
</dbReference>
<gene>
    <name evidence="1" type="ORF">ACFP7A_09665</name>
</gene>
<proteinExistence type="predicted"/>
<dbReference type="PANTHER" id="PTHR40070">
    <property type="entry name" value="UPF0478 PROTEIN YTXG"/>
    <property type="match status" value="1"/>
</dbReference>
<protein>
    <recommendedName>
        <fullName evidence="3">DUF948 domain-containing protein</fullName>
    </recommendedName>
</protein>
<dbReference type="RefSeq" id="WP_253054542.1">
    <property type="nucleotide sequence ID" value="NZ_JAMXWN010000008.1"/>
</dbReference>
<evidence type="ECO:0000313" key="1">
    <source>
        <dbReference type="EMBL" id="MFC6386870.1"/>
    </source>
</evidence>
<organism evidence="1 2">
    <name type="scientific">Sporolactobacillus kofuensis</name>
    <dbReference type="NCBI Taxonomy" id="269672"/>
    <lineage>
        <taxon>Bacteria</taxon>
        <taxon>Bacillati</taxon>
        <taxon>Bacillota</taxon>
        <taxon>Bacilli</taxon>
        <taxon>Bacillales</taxon>
        <taxon>Sporolactobacillaceae</taxon>
        <taxon>Sporolactobacillus</taxon>
    </lineage>
</organism>
<reference evidence="2" key="1">
    <citation type="journal article" date="2019" name="Int. J. Syst. Evol. Microbiol.">
        <title>The Global Catalogue of Microorganisms (GCM) 10K type strain sequencing project: providing services to taxonomists for standard genome sequencing and annotation.</title>
        <authorList>
            <consortium name="The Broad Institute Genomics Platform"/>
            <consortium name="The Broad Institute Genome Sequencing Center for Infectious Disease"/>
            <person name="Wu L."/>
            <person name="Ma J."/>
        </authorList>
    </citation>
    <scope>NUCLEOTIDE SEQUENCE [LARGE SCALE GENOMIC DNA]</scope>
    <source>
        <strain evidence="2">CCUG 42001</strain>
    </source>
</reference>
<keyword evidence="2" id="KW-1185">Reference proteome</keyword>
<evidence type="ECO:0008006" key="3">
    <source>
        <dbReference type="Google" id="ProtNLM"/>
    </source>
</evidence>
<accession>A0ABW1WIH6</accession>
<name>A0ABW1WIH6_9BACL</name>
<comment type="caution">
    <text evidence="1">The sequence shown here is derived from an EMBL/GenBank/DDBJ whole genome shotgun (WGS) entry which is preliminary data.</text>
</comment>
<sequence>MIIVYLSFVLVVISLVAFAASVRNTLKLMNGSLAKISKTSATMTRQSKKIMHEKDELTRNLTMIQQDMTKKKDTIQETIREVNDSALHAQVAWYKGKAIFKRQTD</sequence>
<dbReference type="PANTHER" id="PTHR40070:SF1">
    <property type="entry name" value="UPF0478 PROTEIN YTXG"/>
    <property type="match status" value="1"/>
</dbReference>